<comment type="function">
    <text evidence="8">Gustatory receptor which mediates acceptance or avoidance behavior, depending on its substrates.</text>
</comment>
<dbReference type="PANTHER" id="PTHR21143">
    <property type="entry name" value="INVERTEBRATE GUSTATORY RECEPTOR"/>
    <property type="match status" value="1"/>
</dbReference>
<keyword evidence="5 8" id="KW-0472">Membrane</keyword>
<evidence type="ECO:0000256" key="2">
    <source>
        <dbReference type="ARBA" id="ARBA00022475"/>
    </source>
</evidence>
<feature type="transmembrane region" description="Helical" evidence="8">
    <location>
        <begin position="124"/>
        <end position="149"/>
    </location>
</feature>
<dbReference type="PANTHER" id="PTHR21143:SF104">
    <property type="entry name" value="GUSTATORY RECEPTOR 8A-RELATED"/>
    <property type="match status" value="1"/>
</dbReference>
<evidence type="ECO:0000313" key="10">
    <source>
        <dbReference type="Proteomes" id="UP001652700"/>
    </source>
</evidence>
<sequence>MCRVMISDAKVFKFIVKVGKFWGPFPIDGNCCTKICYFIIAFMFSVLSLISSVSEFKGSTIPNYLNVNVSDVYIFMLLCNLIILIHYLYCTYYGKCCNKNSWNNFFVNIETLDEFSTERNLITYLLKIIGILAIFFFSTAAIMNSGGFLDFENWYSKLTNFFWALCNAQLFYLIVFWWETCTILSSRYKYINNTVKKIYSEDISVRQESIKEIVHVQVSVHKSVKYLNEAAGFLMLALLVMSFLASLSCFNLILFLWKHANTLGTLIYEVFWYFLYCISFIVFSIIVIMSCDKVEKKASEFIQTCIYIQATTGDEHAATLVNLAKELRPKFSAAGFFDINQRLLPIFFSNLSTYLIIILQFKISSL</sequence>
<evidence type="ECO:0000256" key="7">
    <source>
        <dbReference type="ARBA" id="ARBA00023224"/>
    </source>
</evidence>
<proteinExistence type="inferred from homology"/>
<feature type="transmembrane region" description="Helical" evidence="8">
    <location>
        <begin position="35"/>
        <end position="53"/>
    </location>
</feature>
<evidence type="ECO:0000256" key="8">
    <source>
        <dbReference type="RuleBase" id="RU363108"/>
    </source>
</evidence>
<feature type="transmembrane region" description="Helical" evidence="8">
    <location>
        <begin position="343"/>
        <end position="363"/>
    </location>
</feature>
<keyword evidence="2 8" id="KW-1003">Cell membrane</keyword>
<protein>
    <recommendedName>
        <fullName evidence="8">Gustatory receptor</fullName>
    </recommendedName>
</protein>
<dbReference type="EnsemblMetazoa" id="XM_050649974.1">
    <property type="protein sequence ID" value="XP_050505931.1"/>
    <property type="gene ID" value="LOC126884127"/>
</dbReference>
<dbReference type="Proteomes" id="UP001652700">
    <property type="component" value="Unplaced"/>
</dbReference>
<dbReference type="GeneID" id="126884127"/>
<keyword evidence="3 8" id="KW-0812">Transmembrane</keyword>
<keyword evidence="6 8" id="KW-0675">Receptor</keyword>
<evidence type="ECO:0000256" key="1">
    <source>
        <dbReference type="ARBA" id="ARBA00004651"/>
    </source>
</evidence>
<keyword evidence="7 8" id="KW-0807">Transducer</keyword>
<keyword evidence="4 8" id="KW-1133">Transmembrane helix</keyword>
<name>A0ABM5K6W6_DIAVI</name>
<feature type="transmembrane region" description="Helical" evidence="8">
    <location>
        <begin position="270"/>
        <end position="289"/>
    </location>
</feature>
<evidence type="ECO:0000256" key="4">
    <source>
        <dbReference type="ARBA" id="ARBA00022989"/>
    </source>
</evidence>
<evidence type="ECO:0000313" key="9">
    <source>
        <dbReference type="EnsemblMetazoa" id="XP_050505931.1"/>
    </source>
</evidence>
<accession>A0ABM5K6W6</accession>
<comment type="subcellular location">
    <subcellularLocation>
        <location evidence="1 8">Cell membrane</location>
        <topology evidence="1 8">Multi-pass membrane protein</topology>
    </subcellularLocation>
</comment>
<feature type="transmembrane region" description="Helical" evidence="8">
    <location>
        <begin position="161"/>
        <end position="178"/>
    </location>
</feature>
<dbReference type="InterPro" id="IPR013604">
    <property type="entry name" value="7TM_chemorcpt"/>
</dbReference>
<reference evidence="9" key="1">
    <citation type="submission" date="2025-05" db="UniProtKB">
        <authorList>
            <consortium name="EnsemblMetazoa"/>
        </authorList>
    </citation>
    <scope>IDENTIFICATION</scope>
</reference>
<feature type="transmembrane region" description="Helical" evidence="8">
    <location>
        <begin position="73"/>
        <end position="92"/>
    </location>
</feature>
<comment type="similarity">
    <text evidence="8">Belongs to the insect chemoreceptor superfamily. Gustatory receptor (GR) family.</text>
</comment>
<dbReference type="RefSeq" id="XP_050505931.1">
    <property type="nucleotide sequence ID" value="XM_050649974.1"/>
</dbReference>
<feature type="transmembrane region" description="Helical" evidence="8">
    <location>
        <begin position="231"/>
        <end position="258"/>
    </location>
</feature>
<keyword evidence="10" id="KW-1185">Reference proteome</keyword>
<evidence type="ECO:0000256" key="3">
    <source>
        <dbReference type="ARBA" id="ARBA00022692"/>
    </source>
</evidence>
<organism evidence="9 10">
    <name type="scientific">Diabrotica virgifera virgifera</name>
    <name type="common">western corn rootworm</name>
    <dbReference type="NCBI Taxonomy" id="50390"/>
    <lineage>
        <taxon>Eukaryota</taxon>
        <taxon>Metazoa</taxon>
        <taxon>Ecdysozoa</taxon>
        <taxon>Arthropoda</taxon>
        <taxon>Hexapoda</taxon>
        <taxon>Insecta</taxon>
        <taxon>Pterygota</taxon>
        <taxon>Neoptera</taxon>
        <taxon>Endopterygota</taxon>
        <taxon>Coleoptera</taxon>
        <taxon>Polyphaga</taxon>
        <taxon>Cucujiformia</taxon>
        <taxon>Chrysomeloidea</taxon>
        <taxon>Chrysomelidae</taxon>
        <taxon>Galerucinae</taxon>
        <taxon>Diabroticina</taxon>
        <taxon>Diabroticites</taxon>
        <taxon>Diabrotica</taxon>
    </lineage>
</organism>
<evidence type="ECO:0000256" key="5">
    <source>
        <dbReference type="ARBA" id="ARBA00023136"/>
    </source>
</evidence>
<evidence type="ECO:0000256" key="6">
    <source>
        <dbReference type="ARBA" id="ARBA00023170"/>
    </source>
</evidence>
<dbReference type="Pfam" id="PF08395">
    <property type="entry name" value="7tm_7"/>
    <property type="match status" value="1"/>
</dbReference>